<protein>
    <submittedName>
        <fullName evidence="3">Putative coiled-coil protein SlyX</fullName>
    </submittedName>
</protein>
<comment type="caution">
    <text evidence="3">The sequence shown here is derived from an EMBL/GenBank/DDBJ whole genome shotgun (WGS) entry which is preliminary data.</text>
</comment>
<reference evidence="3 4" key="1">
    <citation type="submission" date="2018-06" db="EMBL/GenBank/DDBJ databases">
        <title>Genomic Encyclopedia of Archaeal and Bacterial Type Strains, Phase II (KMG-II): from individual species to whole genera.</title>
        <authorList>
            <person name="Goeker M."/>
        </authorList>
    </citation>
    <scope>NUCLEOTIDE SEQUENCE [LARGE SCALE GENOMIC DNA]</scope>
    <source>
        <strain evidence="3 4">DSM 23857</strain>
    </source>
</reference>
<dbReference type="AlphaFoldDB" id="A0A327Q576"/>
<keyword evidence="4" id="KW-1185">Reference proteome</keyword>
<evidence type="ECO:0000256" key="2">
    <source>
        <dbReference type="SAM" id="SignalP"/>
    </source>
</evidence>
<dbReference type="Proteomes" id="UP000249547">
    <property type="component" value="Unassembled WGS sequence"/>
</dbReference>
<feature type="coiled-coil region" evidence="1">
    <location>
        <begin position="479"/>
        <end position="513"/>
    </location>
</feature>
<proteinExistence type="predicted"/>
<dbReference type="EMBL" id="QLLL01000010">
    <property type="protein sequence ID" value="RAI99470.1"/>
    <property type="molecule type" value="Genomic_DNA"/>
</dbReference>
<feature type="chain" id="PRO_5016243078" evidence="2">
    <location>
        <begin position="24"/>
        <end position="515"/>
    </location>
</feature>
<accession>A0A327Q576</accession>
<keyword evidence="1" id="KW-0175">Coiled coil</keyword>
<evidence type="ECO:0000313" key="4">
    <source>
        <dbReference type="Proteomes" id="UP000249547"/>
    </source>
</evidence>
<dbReference type="OrthoDB" id="767836at2"/>
<evidence type="ECO:0000256" key="1">
    <source>
        <dbReference type="SAM" id="Coils"/>
    </source>
</evidence>
<name>A0A327Q576_9BACT</name>
<keyword evidence="2" id="KW-0732">Signal</keyword>
<feature type="signal peptide" evidence="2">
    <location>
        <begin position="1"/>
        <end position="23"/>
    </location>
</feature>
<gene>
    <name evidence="3" type="ORF">LX64_04604</name>
</gene>
<dbReference type="RefSeq" id="WP_111599989.1">
    <property type="nucleotide sequence ID" value="NZ_QLLL01000010.1"/>
</dbReference>
<evidence type="ECO:0000313" key="3">
    <source>
        <dbReference type="EMBL" id="RAI99470.1"/>
    </source>
</evidence>
<organism evidence="3 4">
    <name type="scientific">Chitinophaga skermanii</name>
    <dbReference type="NCBI Taxonomy" id="331697"/>
    <lineage>
        <taxon>Bacteria</taxon>
        <taxon>Pseudomonadati</taxon>
        <taxon>Bacteroidota</taxon>
        <taxon>Chitinophagia</taxon>
        <taxon>Chitinophagales</taxon>
        <taxon>Chitinophagaceae</taxon>
        <taxon>Chitinophaga</taxon>
    </lineage>
</organism>
<sequence>MPVNISRLSIAALGLLIATSSFAHVLHKVDPVSPGKKYAAHTKFTIRDIQQLNAGRSFADTPYIANQNTQLQTGNFAIGGIGRADGGFISNRGTASAGNIHLRFQTKTKERWGLGLIVDELTDNSNTGSDFTLWRYADNGNYLSAIFRVKRSTGVLNFTYNPTVGVNNDVIWHAGNDGAGSTLDADLLDGLQGDAYARTTLLAPTFDSVYKATAIRQGSFSSVTNGGSSNIADAPIAGTAAAAISAKYDQNFGFQITNVVSDTANLYYRVRRNGNFGPWKKLSNNFSLEGIANQSATPQNASFNIKGNSTVDGYTIVKGPVAVPIIQMQENTSATPLRWGLGMLNNLDVNNAGQDFVLRRYDNTGVFMDAPFIVTRKDGNVGIGTLDTKGYKLAVNGNVIANKITVKAFPWADFVFDDNYKLPTLASIESFIKQHKHLPNIPSAKEVAEKGIEVGEMNSKLLQTIEEITLHVIAQEKQINSQQSQLVQQQKLIDEQQKAMQLMMEKLEKLTQEKK</sequence>